<comment type="similarity">
    <text evidence="2">Belongs to the virb1 family.</text>
</comment>
<protein>
    <submittedName>
        <fullName evidence="6">Lytic transglycosylase</fullName>
    </submittedName>
</protein>
<dbReference type="RefSeq" id="WP_244630293.1">
    <property type="nucleotide sequence ID" value="NZ_BMIF01000004.1"/>
</dbReference>
<sequence>MHALSIATMKALCLGSCLAIGLGLVAAKAETTKGEHVSRVCSLIHQASTSNGLPPDFLARLIWKESLFDPNAVSPKGAEGIAQFMPGTAKLRGLADAFDMEQALAASANYLAELKKKFGNLGLAAAAYNAGEARVQRWINTGGFLPLETENYVLHILGRPADNFIGSGVSDEVPPLHPEKPFQEACVLLPVMAASIAPMARIHTKPWGIQVAGHFRRDVAIRMWERAKRRVRALQSAEPVVSQMRAGRRRPIYAVRIGANTRKEADQTCQSIRSSGGSCIVLKN</sequence>
<feature type="domain" description="SPOR" evidence="5">
    <location>
        <begin position="225"/>
        <end position="282"/>
    </location>
</feature>
<dbReference type="Gene3D" id="3.30.70.1070">
    <property type="entry name" value="Sporulation related repeat"/>
    <property type="match status" value="1"/>
</dbReference>
<dbReference type="Gene3D" id="1.10.530.10">
    <property type="match status" value="1"/>
</dbReference>
<keyword evidence="7" id="KW-1185">Reference proteome</keyword>
<dbReference type="CDD" id="cd00254">
    <property type="entry name" value="LT-like"/>
    <property type="match status" value="1"/>
</dbReference>
<evidence type="ECO:0000256" key="1">
    <source>
        <dbReference type="ARBA" id="ARBA00007734"/>
    </source>
</evidence>
<keyword evidence="3" id="KW-0732">Signal</keyword>
<feature type="domain" description="Transglycosylase SLT" evidence="4">
    <location>
        <begin position="43"/>
        <end position="141"/>
    </location>
</feature>
<reference evidence="6" key="2">
    <citation type="submission" date="2020-09" db="EMBL/GenBank/DDBJ databases">
        <authorList>
            <person name="Sun Q."/>
            <person name="Zhou Y."/>
        </authorList>
    </citation>
    <scope>NUCLEOTIDE SEQUENCE</scope>
    <source>
        <strain evidence="6">CGMCC 1.15320</strain>
    </source>
</reference>
<dbReference type="InterPro" id="IPR007730">
    <property type="entry name" value="SPOR-like_dom"/>
</dbReference>
<dbReference type="PANTHER" id="PTHR37423">
    <property type="entry name" value="SOLUBLE LYTIC MUREIN TRANSGLYCOSYLASE-RELATED"/>
    <property type="match status" value="1"/>
</dbReference>
<dbReference type="InterPro" id="IPR023346">
    <property type="entry name" value="Lysozyme-like_dom_sf"/>
</dbReference>
<evidence type="ECO:0000313" key="7">
    <source>
        <dbReference type="Proteomes" id="UP000636264"/>
    </source>
</evidence>
<dbReference type="Pfam" id="PF05036">
    <property type="entry name" value="SPOR"/>
    <property type="match status" value="1"/>
</dbReference>
<evidence type="ECO:0000256" key="2">
    <source>
        <dbReference type="ARBA" id="ARBA00009387"/>
    </source>
</evidence>
<name>A0A916RQX8_9HYPH</name>
<evidence type="ECO:0000313" key="6">
    <source>
        <dbReference type="EMBL" id="GGA63750.1"/>
    </source>
</evidence>
<feature type="signal peptide" evidence="3">
    <location>
        <begin position="1"/>
        <end position="19"/>
    </location>
</feature>
<evidence type="ECO:0000256" key="3">
    <source>
        <dbReference type="SAM" id="SignalP"/>
    </source>
</evidence>
<comment type="similarity">
    <text evidence="1">Belongs to the transglycosylase Slt family.</text>
</comment>
<dbReference type="AlphaFoldDB" id="A0A916RQX8"/>
<comment type="caution">
    <text evidence="6">The sequence shown here is derived from an EMBL/GenBank/DDBJ whole genome shotgun (WGS) entry which is preliminary data.</text>
</comment>
<dbReference type="GO" id="GO:0042834">
    <property type="term" value="F:peptidoglycan binding"/>
    <property type="evidence" value="ECO:0007669"/>
    <property type="project" value="InterPro"/>
</dbReference>
<dbReference type="Proteomes" id="UP000636264">
    <property type="component" value="Unassembled WGS sequence"/>
</dbReference>
<dbReference type="Pfam" id="PF01464">
    <property type="entry name" value="SLT"/>
    <property type="match status" value="1"/>
</dbReference>
<dbReference type="EMBL" id="BMIF01000004">
    <property type="protein sequence ID" value="GGA63750.1"/>
    <property type="molecule type" value="Genomic_DNA"/>
</dbReference>
<organism evidence="6 7">
    <name type="scientific">Nitratireductor aestuarii</name>
    <dbReference type="NCBI Taxonomy" id="1735103"/>
    <lineage>
        <taxon>Bacteria</taxon>
        <taxon>Pseudomonadati</taxon>
        <taxon>Pseudomonadota</taxon>
        <taxon>Alphaproteobacteria</taxon>
        <taxon>Hyphomicrobiales</taxon>
        <taxon>Phyllobacteriaceae</taxon>
        <taxon>Nitratireductor</taxon>
    </lineage>
</organism>
<accession>A0A916RQX8</accession>
<gene>
    <name evidence="6" type="ORF">GCM10011385_16950</name>
</gene>
<dbReference type="InterPro" id="IPR008258">
    <property type="entry name" value="Transglycosylase_SLT_dom_1"/>
</dbReference>
<reference evidence="6" key="1">
    <citation type="journal article" date="2014" name="Int. J. Syst. Evol. Microbiol.">
        <title>Complete genome sequence of Corynebacterium casei LMG S-19264T (=DSM 44701T), isolated from a smear-ripened cheese.</title>
        <authorList>
            <consortium name="US DOE Joint Genome Institute (JGI-PGF)"/>
            <person name="Walter F."/>
            <person name="Albersmeier A."/>
            <person name="Kalinowski J."/>
            <person name="Ruckert C."/>
        </authorList>
    </citation>
    <scope>NUCLEOTIDE SEQUENCE</scope>
    <source>
        <strain evidence="6">CGMCC 1.15320</strain>
    </source>
</reference>
<evidence type="ECO:0000259" key="5">
    <source>
        <dbReference type="Pfam" id="PF05036"/>
    </source>
</evidence>
<dbReference type="PANTHER" id="PTHR37423:SF2">
    <property type="entry name" value="MEMBRANE-BOUND LYTIC MUREIN TRANSGLYCOSYLASE C"/>
    <property type="match status" value="1"/>
</dbReference>
<feature type="chain" id="PRO_5036758973" evidence="3">
    <location>
        <begin position="20"/>
        <end position="284"/>
    </location>
</feature>
<evidence type="ECO:0000259" key="4">
    <source>
        <dbReference type="Pfam" id="PF01464"/>
    </source>
</evidence>
<dbReference type="SUPFAM" id="SSF53955">
    <property type="entry name" value="Lysozyme-like"/>
    <property type="match status" value="1"/>
</dbReference>
<dbReference type="InterPro" id="IPR036680">
    <property type="entry name" value="SPOR-like_sf"/>
</dbReference>
<proteinExistence type="inferred from homology"/>